<organism evidence="1 2">
    <name type="scientific">Halolactibacillus miurensis</name>
    <dbReference type="NCBI Taxonomy" id="306541"/>
    <lineage>
        <taxon>Bacteria</taxon>
        <taxon>Bacillati</taxon>
        <taxon>Bacillota</taxon>
        <taxon>Bacilli</taxon>
        <taxon>Bacillales</taxon>
        <taxon>Bacillaceae</taxon>
        <taxon>Halolactibacillus</taxon>
    </lineage>
</organism>
<evidence type="ECO:0008006" key="3">
    <source>
        <dbReference type="Google" id="ProtNLM"/>
    </source>
</evidence>
<name>A0ABQ0VQA5_9BACI</name>
<comment type="caution">
    <text evidence="1">The sequence shown here is derived from an EMBL/GenBank/DDBJ whole genome shotgun (WGS) entry which is preliminary data.</text>
</comment>
<evidence type="ECO:0000313" key="1">
    <source>
        <dbReference type="EMBL" id="GEM03352.1"/>
    </source>
</evidence>
<dbReference type="InterPro" id="IPR035093">
    <property type="entry name" value="RelE/ParE_toxin_dom_sf"/>
</dbReference>
<dbReference type="Proteomes" id="UP000321773">
    <property type="component" value="Unassembled WGS sequence"/>
</dbReference>
<sequence length="57" mass="6709">MDVIYRIVYTETAEQDLVDLYRYLANNIFSKPISINQGNNIVKVINTLSHFPYRCKL</sequence>
<accession>A0ABQ0VQA5</accession>
<gene>
    <name evidence="1" type="ORF">HMI01_03400</name>
</gene>
<reference evidence="1 2" key="1">
    <citation type="submission" date="2019-07" db="EMBL/GenBank/DDBJ databases">
        <title>Whole genome shotgun sequence of Halolactibacillus miurensis NBRC 100873.</title>
        <authorList>
            <person name="Hosoyama A."/>
            <person name="Uohara A."/>
            <person name="Ohji S."/>
            <person name="Ichikawa N."/>
        </authorList>
    </citation>
    <scope>NUCLEOTIDE SEQUENCE [LARGE SCALE GENOMIC DNA]</scope>
    <source>
        <strain evidence="1 2">NBRC 100873</strain>
    </source>
</reference>
<dbReference type="Gene3D" id="3.30.2310.20">
    <property type="entry name" value="RelE-like"/>
    <property type="match status" value="1"/>
</dbReference>
<proteinExistence type="predicted"/>
<dbReference type="EMBL" id="BJWJ01000002">
    <property type="protein sequence ID" value="GEM03352.1"/>
    <property type="molecule type" value="Genomic_DNA"/>
</dbReference>
<protein>
    <recommendedName>
        <fullName evidence="3">ParE toxin of type II toxin-antitoxin system, parDE</fullName>
    </recommendedName>
</protein>
<keyword evidence="2" id="KW-1185">Reference proteome</keyword>
<evidence type="ECO:0000313" key="2">
    <source>
        <dbReference type="Proteomes" id="UP000321773"/>
    </source>
</evidence>